<dbReference type="Proteomes" id="UP000410492">
    <property type="component" value="Unassembled WGS sequence"/>
</dbReference>
<feature type="compositionally biased region" description="Basic and acidic residues" evidence="1">
    <location>
        <begin position="1"/>
        <end position="16"/>
    </location>
</feature>
<accession>A0A653CVA7</accession>
<evidence type="ECO:0000259" key="2">
    <source>
        <dbReference type="Pfam" id="PF16012"/>
    </source>
</evidence>
<feature type="domain" description="DUF4780" evidence="2">
    <location>
        <begin position="118"/>
        <end position="299"/>
    </location>
</feature>
<feature type="region of interest" description="Disordered" evidence="1">
    <location>
        <begin position="1"/>
        <end position="67"/>
    </location>
</feature>
<dbReference type="OrthoDB" id="6771823at2759"/>
<dbReference type="InterPro" id="IPR031961">
    <property type="entry name" value="DUF4780"/>
</dbReference>
<organism evidence="3 4">
    <name type="scientific">Callosobruchus maculatus</name>
    <name type="common">Southern cowpea weevil</name>
    <name type="synonym">Pulse bruchid</name>
    <dbReference type="NCBI Taxonomy" id="64391"/>
    <lineage>
        <taxon>Eukaryota</taxon>
        <taxon>Metazoa</taxon>
        <taxon>Ecdysozoa</taxon>
        <taxon>Arthropoda</taxon>
        <taxon>Hexapoda</taxon>
        <taxon>Insecta</taxon>
        <taxon>Pterygota</taxon>
        <taxon>Neoptera</taxon>
        <taxon>Endopterygota</taxon>
        <taxon>Coleoptera</taxon>
        <taxon>Polyphaga</taxon>
        <taxon>Cucujiformia</taxon>
        <taxon>Chrysomeloidea</taxon>
        <taxon>Chrysomelidae</taxon>
        <taxon>Bruchinae</taxon>
        <taxon>Bruchini</taxon>
        <taxon>Callosobruchus</taxon>
    </lineage>
</organism>
<sequence>MDKKTANQPKPQHEMAAHGSQPSTSEEGCKRTRRGKRISGAEAKRRRKAREASATAASSQFAPPSVYHRQTPVRGVGAVHPQGAHPSLKKRFRFDAPSPQRVVKRPRPAQATNYRESATNHLKVAVIDNCNPLGKIPAEKERLLKRALLEELDTIVLSRRASERPPVFRSWKYVGEIIKIVCEDEDTLEWLKETIFTIRPWEDADLDVVRADQLPRLTKATLWIPVEADHPLEEVDLVVRRLDGHNPQVAIRSWSIFHHEVTNNTRGCGHLLVFGIGNRDLETLRENAMKLNYQFQSLYLKVKEVKENGVSDTTLTAAVGAATNSSSPRVKVEKDFDAVSPLSEEGRPLY</sequence>
<proteinExistence type="predicted"/>
<dbReference type="Pfam" id="PF16012">
    <property type="entry name" value="DUF4780"/>
    <property type="match status" value="1"/>
</dbReference>
<keyword evidence="4" id="KW-1185">Reference proteome</keyword>
<dbReference type="EMBL" id="CAACVG010009019">
    <property type="protein sequence ID" value="VEN51786.1"/>
    <property type="molecule type" value="Genomic_DNA"/>
</dbReference>
<protein>
    <recommendedName>
        <fullName evidence="2">DUF4780 domain-containing protein</fullName>
    </recommendedName>
</protein>
<gene>
    <name evidence="3" type="ORF">CALMAC_LOCUS12137</name>
</gene>
<evidence type="ECO:0000256" key="1">
    <source>
        <dbReference type="SAM" id="MobiDB-lite"/>
    </source>
</evidence>
<reference evidence="3 4" key="1">
    <citation type="submission" date="2019-01" db="EMBL/GenBank/DDBJ databases">
        <authorList>
            <person name="Sayadi A."/>
        </authorList>
    </citation>
    <scope>NUCLEOTIDE SEQUENCE [LARGE SCALE GENOMIC DNA]</scope>
</reference>
<dbReference type="AlphaFoldDB" id="A0A653CVA7"/>
<feature type="region of interest" description="Disordered" evidence="1">
    <location>
        <begin position="321"/>
        <end position="350"/>
    </location>
</feature>
<evidence type="ECO:0000313" key="3">
    <source>
        <dbReference type="EMBL" id="VEN51786.1"/>
    </source>
</evidence>
<evidence type="ECO:0000313" key="4">
    <source>
        <dbReference type="Proteomes" id="UP000410492"/>
    </source>
</evidence>
<name>A0A653CVA7_CALMS</name>